<dbReference type="GO" id="GO:0031405">
    <property type="term" value="F:lipoic acid binding"/>
    <property type="evidence" value="ECO:0007669"/>
    <property type="project" value="EnsemblFungi"/>
</dbReference>
<dbReference type="PANTHER" id="PTHR11715">
    <property type="entry name" value="GLYCINE CLEAVAGE SYSTEM H PROTEIN"/>
    <property type="match status" value="1"/>
</dbReference>
<dbReference type="Pfam" id="PF01597">
    <property type="entry name" value="GCV_H"/>
    <property type="match status" value="1"/>
</dbReference>
<dbReference type="PANTHER" id="PTHR11715:SF3">
    <property type="entry name" value="GLYCINE CLEAVAGE SYSTEM H PROTEIN-RELATED"/>
    <property type="match status" value="1"/>
</dbReference>
<evidence type="ECO:0000256" key="1">
    <source>
        <dbReference type="ARBA" id="ARBA00009249"/>
    </source>
</evidence>
<dbReference type="NCBIfam" id="TIGR00527">
    <property type="entry name" value="gcvH"/>
    <property type="match status" value="1"/>
</dbReference>
<dbReference type="GeneID" id="25285480"/>
<dbReference type="InterPro" id="IPR033753">
    <property type="entry name" value="GCV_H/Fam206"/>
</dbReference>
<comment type="subcellular location">
    <subcellularLocation>
        <location evidence="4">Mitochondrion</location>
    </subcellularLocation>
</comment>
<feature type="modified residue" description="N6-lipoyllysine" evidence="3">
    <location>
        <position position="58"/>
    </location>
</feature>
<evidence type="ECO:0000256" key="2">
    <source>
        <dbReference type="ARBA" id="ARBA00022823"/>
    </source>
</evidence>
<dbReference type="InterPro" id="IPR011053">
    <property type="entry name" value="Single_hybrid_motif"/>
</dbReference>
<dbReference type="GO" id="GO:0006730">
    <property type="term" value="P:one-carbon metabolic process"/>
    <property type="evidence" value="ECO:0007669"/>
    <property type="project" value="EnsemblFungi"/>
</dbReference>
<dbReference type="VEuPathDB" id="FungiDB:A1O9_10576"/>
<evidence type="ECO:0000259" key="5">
    <source>
        <dbReference type="PROSITE" id="PS50968"/>
    </source>
</evidence>
<dbReference type="GO" id="GO:0005739">
    <property type="term" value="C:mitochondrion"/>
    <property type="evidence" value="ECO:0007669"/>
    <property type="project" value="UniProtKB-SubCell"/>
</dbReference>
<evidence type="ECO:0000313" key="7">
    <source>
        <dbReference type="Proteomes" id="UP000027920"/>
    </source>
</evidence>
<dbReference type="EMBL" id="AMGV01000013">
    <property type="protein sequence ID" value="KEF53601.1"/>
    <property type="molecule type" value="Genomic_DNA"/>
</dbReference>
<dbReference type="RefSeq" id="XP_013256191.1">
    <property type="nucleotide sequence ID" value="XM_013400737.1"/>
</dbReference>
<dbReference type="InterPro" id="IPR017453">
    <property type="entry name" value="GCV_H_sub"/>
</dbReference>
<keyword evidence="2 3" id="KW-0450">Lipoyl</keyword>
<dbReference type="SUPFAM" id="SSF51230">
    <property type="entry name" value="Single hybrid motif"/>
    <property type="match status" value="1"/>
</dbReference>
<name>A0A072P185_9EURO</name>
<dbReference type="OrthoDB" id="10264154at2759"/>
<dbReference type="GO" id="GO:0019464">
    <property type="term" value="P:glycine decarboxylation via glycine cleavage system"/>
    <property type="evidence" value="ECO:0007669"/>
    <property type="project" value="UniProtKB-UniRule"/>
</dbReference>
<reference evidence="6 7" key="1">
    <citation type="submission" date="2013-03" db="EMBL/GenBank/DDBJ databases">
        <title>The Genome Sequence of Exophiala aquamarina CBS 119918.</title>
        <authorList>
            <consortium name="The Broad Institute Genomics Platform"/>
            <person name="Cuomo C."/>
            <person name="de Hoog S."/>
            <person name="Gorbushina A."/>
            <person name="Walker B."/>
            <person name="Young S.K."/>
            <person name="Zeng Q."/>
            <person name="Gargeya S."/>
            <person name="Fitzgerald M."/>
            <person name="Haas B."/>
            <person name="Abouelleil A."/>
            <person name="Allen A.W."/>
            <person name="Alvarado L."/>
            <person name="Arachchi H.M."/>
            <person name="Berlin A.M."/>
            <person name="Chapman S.B."/>
            <person name="Gainer-Dewar J."/>
            <person name="Goldberg J."/>
            <person name="Griggs A."/>
            <person name="Gujja S."/>
            <person name="Hansen M."/>
            <person name="Howarth C."/>
            <person name="Imamovic A."/>
            <person name="Ireland A."/>
            <person name="Larimer J."/>
            <person name="McCowan C."/>
            <person name="Murphy C."/>
            <person name="Pearson M."/>
            <person name="Poon T.W."/>
            <person name="Priest M."/>
            <person name="Roberts A."/>
            <person name="Saif S."/>
            <person name="Shea T."/>
            <person name="Sisk P."/>
            <person name="Sykes S."/>
            <person name="Wortman J."/>
            <person name="Nusbaum C."/>
            <person name="Birren B."/>
        </authorList>
    </citation>
    <scope>NUCLEOTIDE SEQUENCE [LARGE SCALE GENOMIC DNA]</scope>
    <source>
        <strain evidence="6 7">CBS 119918</strain>
    </source>
</reference>
<dbReference type="AlphaFoldDB" id="A0A072P185"/>
<dbReference type="InterPro" id="IPR002930">
    <property type="entry name" value="GCV_H"/>
</dbReference>
<dbReference type="Proteomes" id="UP000027920">
    <property type="component" value="Unassembled WGS sequence"/>
</dbReference>
<evidence type="ECO:0000256" key="4">
    <source>
        <dbReference type="RuleBase" id="RU364055"/>
    </source>
</evidence>
<evidence type="ECO:0000256" key="3">
    <source>
        <dbReference type="PIRSR" id="PIRSR617453-50"/>
    </source>
</evidence>
<dbReference type="HOGENOM" id="CLU_097408_2_0_1"/>
<comment type="similarity">
    <text evidence="1 4">Belongs to the GcvH family.</text>
</comment>
<proteinExistence type="inferred from homology"/>
<dbReference type="PROSITE" id="PS50968">
    <property type="entry name" value="BIOTINYL_LIPOYL"/>
    <property type="match status" value="1"/>
</dbReference>
<sequence>MPHAPARDRCRLTRATPGTLGITEYAAKALGDVVYVELPEIELEVNKGDTIGAVESVKSASDILTPVSGKIIEHNKVLEEKPAMINKGPETDGWLAKIEISDAKELDGLMSKEDYDSFEKE</sequence>
<dbReference type="GO" id="GO:0009249">
    <property type="term" value="P:protein lipoylation"/>
    <property type="evidence" value="ECO:0007669"/>
    <property type="project" value="EnsemblFungi"/>
</dbReference>
<dbReference type="NCBIfam" id="NF002270">
    <property type="entry name" value="PRK01202.1"/>
    <property type="match status" value="1"/>
</dbReference>
<dbReference type="InterPro" id="IPR000089">
    <property type="entry name" value="Biotin_lipoyl"/>
</dbReference>
<dbReference type="Gene3D" id="2.40.50.100">
    <property type="match status" value="1"/>
</dbReference>
<keyword evidence="4" id="KW-0809">Transit peptide</keyword>
<accession>A0A072P185</accession>
<comment type="function">
    <text evidence="4">The H protein shuttles the methylamine group of glycine from the P protein to the T protein.</text>
</comment>
<protein>
    <recommendedName>
        <fullName evidence="4">Glycine cleavage system H protein</fullName>
    </recommendedName>
</protein>
<keyword evidence="4" id="KW-0496">Mitochondrion</keyword>
<comment type="subunit">
    <text evidence="4">The glycine cleavage system is composed of four proteins: P, T, L and H.</text>
</comment>
<gene>
    <name evidence="6" type="ORF">A1O9_10576</name>
</gene>
<comment type="caution">
    <text evidence="6">The sequence shown here is derived from an EMBL/GenBank/DDBJ whole genome shotgun (WGS) entry which is preliminary data.</text>
</comment>
<keyword evidence="7" id="KW-1185">Reference proteome</keyword>
<feature type="domain" description="Lipoyl-binding" evidence="5">
    <location>
        <begin position="17"/>
        <end position="99"/>
    </location>
</feature>
<dbReference type="STRING" id="1182545.A0A072P185"/>
<organism evidence="6 7">
    <name type="scientific">Exophiala aquamarina CBS 119918</name>
    <dbReference type="NCBI Taxonomy" id="1182545"/>
    <lineage>
        <taxon>Eukaryota</taxon>
        <taxon>Fungi</taxon>
        <taxon>Dikarya</taxon>
        <taxon>Ascomycota</taxon>
        <taxon>Pezizomycotina</taxon>
        <taxon>Eurotiomycetes</taxon>
        <taxon>Chaetothyriomycetidae</taxon>
        <taxon>Chaetothyriales</taxon>
        <taxon>Herpotrichiellaceae</taxon>
        <taxon>Exophiala</taxon>
    </lineage>
</organism>
<comment type="cofactor">
    <cofactor evidence="4">
        <name>(R)-lipoate</name>
        <dbReference type="ChEBI" id="CHEBI:83088"/>
    </cofactor>
    <text evidence="4">Binds 1 lipoyl cofactor covalently.</text>
</comment>
<dbReference type="CDD" id="cd06848">
    <property type="entry name" value="GCS_H"/>
    <property type="match status" value="1"/>
</dbReference>
<evidence type="ECO:0000313" key="6">
    <source>
        <dbReference type="EMBL" id="KEF53601.1"/>
    </source>
</evidence>
<dbReference type="GO" id="GO:0005960">
    <property type="term" value="C:glycine cleavage complex"/>
    <property type="evidence" value="ECO:0007669"/>
    <property type="project" value="UniProtKB-UniRule"/>
</dbReference>